<keyword evidence="3" id="KW-1185">Reference proteome</keyword>
<dbReference type="AlphaFoldDB" id="A0A5C6BGV7"/>
<dbReference type="Pfam" id="PF12705">
    <property type="entry name" value="PDDEXK_1"/>
    <property type="match status" value="1"/>
</dbReference>
<evidence type="ECO:0000313" key="3">
    <source>
        <dbReference type="Proteomes" id="UP000319908"/>
    </source>
</evidence>
<evidence type="ECO:0000259" key="1">
    <source>
        <dbReference type="Pfam" id="PF12705"/>
    </source>
</evidence>
<gene>
    <name evidence="2" type="ORF">Poly21_44310</name>
</gene>
<dbReference type="InterPro" id="IPR011604">
    <property type="entry name" value="PDDEXK-like_dom_sf"/>
</dbReference>
<name>A0A5C6BGV7_9BACT</name>
<dbReference type="Proteomes" id="UP000319908">
    <property type="component" value="Unassembled WGS sequence"/>
</dbReference>
<dbReference type="SUPFAM" id="SSF52540">
    <property type="entry name" value="P-loop containing nucleoside triphosphate hydrolases"/>
    <property type="match status" value="1"/>
</dbReference>
<dbReference type="InterPro" id="IPR038726">
    <property type="entry name" value="PDDEXK_AddAB-type"/>
</dbReference>
<comment type="caution">
    <text evidence="2">The sequence shown here is derived from an EMBL/GenBank/DDBJ whole genome shotgun (WGS) entry which is preliminary data.</text>
</comment>
<dbReference type="EMBL" id="SJPU01000003">
    <property type="protein sequence ID" value="TWU10526.1"/>
    <property type="molecule type" value="Genomic_DNA"/>
</dbReference>
<evidence type="ECO:0000313" key="2">
    <source>
        <dbReference type="EMBL" id="TWU10526.1"/>
    </source>
</evidence>
<organism evidence="2 3">
    <name type="scientific">Allorhodopirellula heiligendammensis</name>
    <dbReference type="NCBI Taxonomy" id="2714739"/>
    <lineage>
        <taxon>Bacteria</taxon>
        <taxon>Pseudomonadati</taxon>
        <taxon>Planctomycetota</taxon>
        <taxon>Planctomycetia</taxon>
        <taxon>Pirellulales</taxon>
        <taxon>Pirellulaceae</taxon>
        <taxon>Allorhodopirellula</taxon>
    </lineage>
</organism>
<feature type="domain" description="PD-(D/E)XK endonuclease-like" evidence="1">
    <location>
        <begin position="616"/>
        <end position="902"/>
    </location>
</feature>
<proteinExistence type="predicted"/>
<dbReference type="InterPro" id="IPR027417">
    <property type="entry name" value="P-loop_NTPase"/>
</dbReference>
<sequence length="908" mass="99723">MFSSTQLHIRLTPGRSALFGGTVSLDRIVGGPIVLLEWLETQLGLPQADVHRASRVMQYADALEKVPNACFSPSLEADKWETASELLKRRDELMLSGWDGSKSDGCPPITRDLATAEKEYRGSFPGDAERLAMVFESLNAGQVLPRHELKLYEVIDVWPALWQAVLERMNICPADEVLPLSTEVGSLHAAGCVVRGNTMTAFGCDESLRIAKARSETVATELVASVLSEDHASHPDKVARTVVLCEDDSLAVRLDTSLLRRGVPTMGASVQTKAHPVLQVLPLALELCWDPVDPQCLLDLLTLPVIPFRRPIASRLARALAEEPGLGSAAWDHAFEEICAESEQDIENPGRMKQRLQDWFCTERSPADQPIATTMVAGQCRKVAKWAIGRATLIWNDESRGDSDNQVAIALHEASRQASLLGDLVELAGETITQPQLGRLLDEVMDRGVESRPCPVADGGPTRVRSLSEIADGYDRLIWLGTTTTDATGSCWSVKQLNDFAAAGIHLDDGTHNLRSLRAAEARGLCLAKESMLVVALPASEEQRVHPLWLAIEQKIADHHHPDHWSPPAIEDLVANNDCAALAPFVFRCESVSTQPAQPQRPVWEIPASLLKDRDTVSASELEDRLACPLKWTFRYQAGLRSSEIASLPDEFQLRGNLFHKILERVFAGDGSLPDATEAVRLVESTFNERLPLDAAPLAQPEKRVESQRLRNELVKATRLFVETLSRGGYTSVKIEEPITGTAFGKEMRGWIDCVASADDGREAVVDFKYAGRAKFYGMITEGRSVQLATYAHSRRQTGGNFPAVAYLVLSDGKFFTPSGSPLAGVDPATVLDGPSIERVWNNFSRAITDAEDWLSTDAAVPARPLQVIDDWPDGADIVLKEKLKRDESQSVCRYCDYTKLCGKEAVQ</sequence>
<reference evidence="2 3" key="1">
    <citation type="journal article" date="2020" name="Antonie Van Leeuwenhoek">
        <title>Rhodopirellula heiligendammensis sp. nov., Rhodopirellula pilleata sp. nov., and Rhodopirellula solitaria sp. nov. isolated from natural or artificial marine surfaces in Northern Germany and California, USA, and emended description of the genus Rhodopirellula.</title>
        <authorList>
            <person name="Kallscheuer N."/>
            <person name="Wiegand S."/>
            <person name="Jogler M."/>
            <person name="Boedeker C."/>
            <person name="Peeters S.H."/>
            <person name="Rast P."/>
            <person name="Heuer A."/>
            <person name="Jetten M.S.M."/>
            <person name="Rohde M."/>
            <person name="Jogler C."/>
        </authorList>
    </citation>
    <scope>NUCLEOTIDE SEQUENCE [LARGE SCALE GENOMIC DNA]</scope>
    <source>
        <strain evidence="2 3">Poly21</strain>
    </source>
</reference>
<protein>
    <submittedName>
        <fullName evidence="2">PD-(D/E)XK nuclease superfamily protein</fullName>
    </submittedName>
</protein>
<dbReference type="Gene3D" id="3.90.320.10">
    <property type="match status" value="1"/>
</dbReference>
<accession>A0A5C6BGV7</accession>